<dbReference type="RefSeq" id="WP_184340098.1">
    <property type="nucleotide sequence ID" value="NZ_JACHIG010000005.1"/>
</dbReference>
<keyword evidence="1" id="KW-0732">Signal</keyword>
<dbReference type="Proteomes" id="UP000590740">
    <property type="component" value="Unassembled WGS sequence"/>
</dbReference>
<sequence>MKPTFFIFQLLTSLASLHAADAPDGADGWKAQLIFKDYCVECHNEKKHKDKLLLDDISFALDSVETADRWQKISNQINLGELEAEIETCSSISSSASQWNASC</sequence>
<reference evidence="2 3" key="1">
    <citation type="submission" date="2020-08" db="EMBL/GenBank/DDBJ databases">
        <title>Genomic Encyclopedia of Type Strains, Phase IV (KMG-IV): sequencing the most valuable type-strain genomes for metagenomic binning, comparative biology and taxonomic classification.</title>
        <authorList>
            <person name="Goeker M."/>
        </authorList>
    </citation>
    <scope>NUCLEOTIDE SEQUENCE [LARGE SCALE GENOMIC DNA]</scope>
    <source>
        <strain evidence="2 3">DSM 12252</strain>
    </source>
</reference>
<dbReference type="AlphaFoldDB" id="A0A7W8DKM3"/>
<feature type="signal peptide" evidence="1">
    <location>
        <begin position="1"/>
        <end position="19"/>
    </location>
</feature>
<evidence type="ECO:0000313" key="2">
    <source>
        <dbReference type="EMBL" id="MBB5033185.1"/>
    </source>
</evidence>
<accession>A0A7W8DKM3</accession>
<proteinExistence type="predicted"/>
<evidence type="ECO:0000313" key="3">
    <source>
        <dbReference type="Proteomes" id="UP000590740"/>
    </source>
</evidence>
<dbReference type="EMBL" id="JACHIG010000005">
    <property type="protein sequence ID" value="MBB5033185.1"/>
    <property type="molecule type" value="Genomic_DNA"/>
</dbReference>
<keyword evidence="3" id="KW-1185">Reference proteome</keyword>
<organism evidence="2 3">
    <name type="scientific">Prosthecobacter vanneervenii</name>
    <dbReference type="NCBI Taxonomy" id="48466"/>
    <lineage>
        <taxon>Bacteria</taxon>
        <taxon>Pseudomonadati</taxon>
        <taxon>Verrucomicrobiota</taxon>
        <taxon>Verrucomicrobiia</taxon>
        <taxon>Verrucomicrobiales</taxon>
        <taxon>Verrucomicrobiaceae</taxon>
        <taxon>Prosthecobacter</taxon>
    </lineage>
</organism>
<evidence type="ECO:0000256" key="1">
    <source>
        <dbReference type="SAM" id="SignalP"/>
    </source>
</evidence>
<comment type="caution">
    <text evidence="2">The sequence shown here is derived from an EMBL/GenBank/DDBJ whole genome shotgun (WGS) entry which is preliminary data.</text>
</comment>
<name>A0A7W8DKM3_9BACT</name>
<feature type="chain" id="PRO_5031196544" evidence="1">
    <location>
        <begin position="20"/>
        <end position="103"/>
    </location>
</feature>
<protein>
    <submittedName>
        <fullName evidence="2">Cytochrome c1</fullName>
    </submittedName>
</protein>
<gene>
    <name evidence="2" type="ORF">HNQ65_002768</name>
</gene>